<keyword evidence="2" id="KW-1185">Reference proteome</keyword>
<sequence>MSKAPCQDAANELATAHGLTGGETVKVSIQLAAQSRHTYEEVIEVPAALANNPSAMEDLVRDCYDQVDGTDFEMDNEYWQKSELCNYSALESGQAGG</sequence>
<protein>
    <submittedName>
        <fullName evidence="1">Uncharacterized protein</fullName>
    </submittedName>
</protein>
<proteinExistence type="predicted"/>
<dbReference type="STRING" id="299255.SAMN02745129_2221"/>
<gene>
    <name evidence="1" type="ORF">SAMN02745129_2221</name>
</gene>
<evidence type="ECO:0000313" key="1">
    <source>
        <dbReference type="EMBL" id="SHH52440.1"/>
    </source>
</evidence>
<dbReference type="Proteomes" id="UP000184268">
    <property type="component" value="Unassembled WGS sequence"/>
</dbReference>
<organism evidence="1 2">
    <name type="scientific">Ferrimonas marina</name>
    <dbReference type="NCBI Taxonomy" id="299255"/>
    <lineage>
        <taxon>Bacteria</taxon>
        <taxon>Pseudomonadati</taxon>
        <taxon>Pseudomonadota</taxon>
        <taxon>Gammaproteobacteria</taxon>
        <taxon>Alteromonadales</taxon>
        <taxon>Ferrimonadaceae</taxon>
        <taxon>Ferrimonas</taxon>
    </lineage>
</organism>
<name>A0A1M5TP28_9GAMM</name>
<accession>A0A1M5TP28</accession>
<dbReference type="EMBL" id="FQXG01000003">
    <property type="protein sequence ID" value="SHH52440.1"/>
    <property type="molecule type" value="Genomic_DNA"/>
</dbReference>
<dbReference type="AlphaFoldDB" id="A0A1M5TP28"/>
<evidence type="ECO:0000313" key="2">
    <source>
        <dbReference type="Proteomes" id="UP000184268"/>
    </source>
</evidence>
<dbReference type="RefSeq" id="WP_067656136.1">
    <property type="nucleotide sequence ID" value="NZ_FQXG01000003.1"/>
</dbReference>
<reference evidence="1 2" key="1">
    <citation type="submission" date="2016-11" db="EMBL/GenBank/DDBJ databases">
        <authorList>
            <person name="Jaros S."/>
            <person name="Januszkiewicz K."/>
            <person name="Wedrychowicz H."/>
        </authorList>
    </citation>
    <scope>NUCLEOTIDE SEQUENCE [LARGE SCALE GENOMIC DNA]</scope>
    <source>
        <strain evidence="1 2">DSM 16917</strain>
    </source>
</reference>